<evidence type="ECO:0000313" key="11">
    <source>
        <dbReference type="RefSeq" id="XP_018488030.1"/>
    </source>
</evidence>
<proteinExistence type="inferred from homology"/>
<keyword evidence="4 7" id="KW-0747">Spliceosome</keyword>
<sequence>MANPRVSFSDVKSGRCSSVVEARMLSFWEARDVKRGGELMWIDMLMVDINVRFELRHVDEVIEELLTKDYSCDIAMPRLKKMCTLEQNGSLELRKSVLEDDFEEDEEEKEENEGIADGYEDEDEQDHHCRSPEREIERDRRRDSHRHRDRDYDRDYDRERGRGRDRDRERDRDLYRGRDREWGRDRDREGDRRDRARRRSRSTSKDRKWHETDDDRDREAPKKKEEKKMKEDGTDHPDLEIAEANRLRAYLGLKPLR</sequence>
<evidence type="ECO:0000256" key="3">
    <source>
        <dbReference type="ARBA" id="ARBA00022664"/>
    </source>
</evidence>
<evidence type="ECO:0000259" key="9">
    <source>
        <dbReference type="Pfam" id="PF12871"/>
    </source>
</evidence>
<dbReference type="AlphaFoldDB" id="A0A6J0NUA9"/>
<organism evidence="10 11">
    <name type="scientific">Raphanus sativus</name>
    <name type="common">Radish</name>
    <name type="synonym">Raphanus raphanistrum var. sativus</name>
    <dbReference type="NCBI Taxonomy" id="3726"/>
    <lineage>
        <taxon>Eukaryota</taxon>
        <taxon>Viridiplantae</taxon>
        <taxon>Streptophyta</taxon>
        <taxon>Embryophyta</taxon>
        <taxon>Tracheophyta</taxon>
        <taxon>Spermatophyta</taxon>
        <taxon>Magnoliopsida</taxon>
        <taxon>eudicotyledons</taxon>
        <taxon>Gunneridae</taxon>
        <taxon>Pentapetalae</taxon>
        <taxon>rosids</taxon>
        <taxon>malvids</taxon>
        <taxon>Brassicales</taxon>
        <taxon>Brassicaceae</taxon>
        <taxon>Brassiceae</taxon>
        <taxon>Raphanus</taxon>
    </lineage>
</organism>
<evidence type="ECO:0000256" key="1">
    <source>
        <dbReference type="ARBA" id="ARBA00004123"/>
    </source>
</evidence>
<dbReference type="Pfam" id="PF03371">
    <property type="entry name" value="PRP38"/>
    <property type="match status" value="1"/>
</dbReference>
<feature type="compositionally biased region" description="Acidic residues" evidence="8">
    <location>
        <begin position="99"/>
        <end position="124"/>
    </location>
</feature>
<dbReference type="PANTHER" id="PTHR23142">
    <property type="entry name" value="PRE-MRNA-SPLICING FACTOR 38A-RELATED"/>
    <property type="match status" value="1"/>
</dbReference>
<evidence type="ECO:0000256" key="2">
    <source>
        <dbReference type="ARBA" id="ARBA00006164"/>
    </source>
</evidence>
<protein>
    <recommendedName>
        <fullName evidence="7">Pre-mRNA-splicing factor 38</fullName>
    </recommendedName>
</protein>
<feature type="compositionally biased region" description="Basic and acidic residues" evidence="8">
    <location>
        <begin position="149"/>
        <end position="170"/>
    </location>
</feature>
<gene>
    <name evidence="11" type="primary">LOC108858634</name>
</gene>
<reference evidence="10" key="1">
    <citation type="journal article" date="2019" name="Database">
        <title>The radish genome database (RadishGD): an integrated information resource for radish genomics.</title>
        <authorList>
            <person name="Yu H.J."/>
            <person name="Baek S."/>
            <person name="Lee Y.J."/>
            <person name="Cho A."/>
            <person name="Mun J.H."/>
        </authorList>
    </citation>
    <scope>NUCLEOTIDE SEQUENCE [LARGE SCALE GENOMIC DNA]</scope>
    <source>
        <strain evidence="10">cv. WK10039</strain>
    </source>
</reference>
<keyword evidence="3 7" id="KW-0507">mRNA processing</keyword>
<reference evidence="11" key="2">
    <citation type="submission" date="2025-08" db="UniProtKB">
        <authorList>
            <consortium name="RefSeq"/>
        </authorList>
    </citation>
    <scope>IDENTIFICATION</scope>
    <source>
        <tissue evidence="11">Leaf</tissue>
    </source>
</reference>
<dbReference type="InterPro" id="IPR024767">
    <property type="entry name" value="PRP38_C"/>
</dbReference>
<dbReference type="OrthoDB" id="1109146at2759"/>
<evidence type="ECO:0000256" key="4">
    <source>
        <dbReference type="ARBA" id="ARBA00022728"/>
    </source>
</evidence>
<dbReference type="InterPro" id="IPR005037">
    <property type="entry name" value="PRP38"/>
</dbReference>
<dbReference type="GeneID" id="108858634"/>
<feature type="region of interest" description="Disordered" evidence="8">
    <location>
        <begin position="183"/>
        <end position="241"/>
    </location>
</feature>
<comment type="subcellular location">
    <subcellularLocation>
        <location evidence="1 7">Nucleus</location>
    </subcellularLocation>
</comment>
<evidence type="ECO:0000256" key="6">
    <source>
        <dbReference type="ARBA" id="ARBA00023242"/>
    </source>
</evidence>
<dbReference type="GO" id="GO:0005681">
    <property type="term" value="C:spliceosomal complex"/>
    <property type="evidence" value="ECO:0007669"/>
    <property type="project" value="UniProtKB-KW"/>
</dbReference>
<evidence type="ECO:0000256" key="8">
    <source>
        <dbReference type="SAM" id="MobiDB-lite"/>
    </source>
</evidence>
<feature type="region of interest" description="Disordered" evidence="8">
    <location>
        <begin position="96"/>
        <end position="170"/>
    </location>
</feature>
<feature type="compositionally biased region" description="Basic and acidic residues" evidence="8">
    <location>
        <begin position="203"/>
        <end position="241"/>
    </location>
</feature>
<comment type="similarity">
    <text evidence="2 7">Belongs to the PRP38 family.</text>
</comment>
<feature type="compositionally biased region" description="Basic and acidic residues" evidence="8">
    <location>
        <begin position="183"/>
        <end position="194"/>
    </location>
</feature>
<dbReference type="GO" id="GO:0000398">
    <property type="term" value="P:mRNA splicing, via spliceosome"/>
    <property type="evidence" value="ECO:0007669"/>
    <property type="project" value="UniProtKB-UniRule"/>
</dbReference>
<dbReference type="RefSeq" id="XP_018488030.1">
    <property type="nucleotide sequence ID" value="XM_018632528.2"/>
</dbReference>
<accession>A0A6J0NUA9</accession>
<dbReference type="KEGG" id="rsz:108858634"/>
<feature type="domain" description="Pre-mRNA-splicing factor 38 C-terminal" evidence="9">
    <location>
        <begin position="94"/>
        <end position="189"/>
    </location>
</feature>
<name>A0A6J0NUA9_RAPSA</name>
<comment type="function">
    <text evidence="7">Required for pre-mRNA splicing.</text>
</comment>
<keyword evidence="10" id="KW-1185">Reference proteome</keyword>
<evidence type="ECO:0000256" key="7">
    <source>
        <dbReference type="RuleBase" id="RU367025"/>
    </source>
</evidence>
<keyword evidence="6 7" id="KW-0539">Nucleus</keyword>
<evidence type="ECO:0000256" key="5">
    <source>
        <dbReference type="ARBA" id="ARBA00023187"/>
    </source>
</evidence>
<dbReference type="Pfam" id="PF12871">
    <property type="entry name" value="PRP38_assoc"/>
    <property type="match status" value="1"/>
</dbReference>
<feature type="compositionally biased region" description="Basic and acidic residues" evidence="8">
    <location>
        <begin position="125"/>
        <end position="142"/>
    </location>
</feature>
<dbReference type="Proteomes" id="UP000504610">
    <property type="component" value="Chromosome 5"/>
</dbReference>
<keyword evidence="5 7" id="KW-0508">mRNA splicing</keyword>
<evidence type="ECO:0000313" key="10">
    <source>
        <dbReference type="Proteomes" id="UP000504610"/>
    </source>
</evidence>